<comment type="caution">
    <text evidence="2">The sequence shown here is derived from an EMBL/GenBank/DDBJ whole genome shotgun (WGS) entry which is preliminary data.</text>
</comment>
<dbReference type="EMBL" id="JAMQOS010000001">
    <property type="protein sequence ID" value="MDS0281439.1"/>
    <property type="molecule type" value="Genomic_DNA"/>
</dbReference>
<evidence type="ECO:0000313" key="2">
    <source>
        <dbReference type="EMBL" id="MDS0281439.1"/>
    </source>
</evidence>
<dbReference type="Proteomes" id="UP001268864">
    <property type="component" value="Unassembled WGS sequence"/>
</dbReference>
<dbReference type="RefSeq" id="WP_310899276.1">
    <property type="nucleotide sequence ID" value="NZ_JAMQOS010000001.1"/>
</dbReference>
<reference evidence="2 3" key="1">
    <citation type="submission" date="2022-06" db="EMBL/GenBank/DDBJ databases">
        <title>Halomicroarcula sp. a new haloarchaeum isolate from saline soil.</title>
        <authorList>
            <person name="Strakova D."/>
            <person name="Galisteo C."/>
            <person name="Sanchez-Porro C."/>
            <person name="Ventosa A."/>
        </authorList>
    </citation>
    <scope>NUCLEOTIDE SEQUENCE [LARGE SCALE GENOMIC DNA]</scope>
    <source>
        <strain evidence="2 3">S3CR25-11</strain>
    </source>
</reference>
<dbReference type="NCBIfam" id="TIGR03882">
    <property type="entry name" value="cyclo_dehyd_2"/>
    <property type="match status" value="1"/>
</dbReference>
<protein>
    <submittedName>
        <fullName evidence="2">TOMM leader peptide-binding protein</fullName>
    </submittedName>
</protein>
<accession>A0ABU2FL04</accession>
<gene>
    <name evidence="2" type="ORF">NDI86_04835</name>
</gene>
<sequence length="279" mass="29388">MPQGTAMAEYGDDIVVTGPTGTRTLSGEAARPSGDLLAASDGRTPLSEVVPTIGDEATTLAVAERLVAAGLLYPVERLSAFDVDDVHRSLLEGLLLELDADRRPGFADRVQSLTVGRYGDAATTERLGESLAALGCTTSETDPDVVVFVESDAAADRQTVNRAWLDSEATLVRAAVHGPEVEIGPVLSPSSESCLACLTTREELNDAGQQLSYRALNPASTYETAFCSHVLTQLALRAGLGRLPPELVGRLVRLDLRTLDYSDARLFGVPGCEACDGGS</sequence>
<dbReference type="InterPro" id="IPR022291">
    <property type="entry name" value="Bacteriocin_synth_cyclodeHase"/>
</dbReference>
<keyword evidence="3" id="KW-1185">Reference proteome</keyword>
<evidence type="ECO:0000313" key="3">
    <source>
        <dbReference type="Proteomes" id="UP001268864"/>
    </source>
</evidence>
<name>A0ABU2FL04_9EURY</name>
<evidence type="ECO:0000256" key="1">
    <source>
        <dbReference type="SAM" id="MobiDB-lite"/>
    </source>
</evidence>
<feature type="region of interest" description="Disordered" evidence="1">
    <location>
        <begin position="19"/>
        <end position="40"/>
    </location>
</feature>
<proteinExistence type="predicted"/>
<organism evidence="2 3">
    <name type="scientific">Haloarcula onubensis</name>
    <dbReference type="NCBI Taxonomy" id="2950539"/>
    <lineage>
        <taxon>Archaea</taxon>
        <taxon>Methanobacteriati</taxon>
        <taxon>Methanobacteriota</taxon>
        <taxon>Stenosarchaea group</taxon>
        <taxon>Halobacteria</taxon>
        <taxon>Halobacteriales</taxon>
        <taxon>Haloarculaceae</taxon>
        <taxon>Haloarcula</taxon>
    </lineage>
</organism>
<dbReference type="Gene3D" id="3.40.50.720">
    <property type="entry name" value="NAD(P)-binding Rossmann-like Domain"/>
    <property type="match status" value="1"/>
</dbReference>